<gene>
    <name evidence="4" type="ORF">ZOSMA_20G00810</name>
</gene>
<dbReference type="GO" id="GO:0009739">
    <property type="term" value="P:response to gibberellin"/>
    <property type="evidence" value="ECO:0007669"/>
    <property type="project" value="InterPro"/>
</dbReference>
<keyword evidence="1" id="KW-0863">Zinc-finger</keyword>
<feature type="domain" description="C2H2-type" evidence="3">
    <location>
        <begin position="103"/>
        <end position="130"/>
    </location>
</feature>
<accession>A0A0K9PKP6</accession>
<dbReference type="GO" id="GO:0003700">
    <property type="term" value="F:DNA-binding transcription factor activity"/>
    <property type="evidence" value="ECO:0007669"/>
    <property type="project" value="InterPro"/>
</dbReference>
<dbReference type="GO" id="GO:0010090">
    <property type="term" value="P:trichome morphogenesis"/>
    <property type="evidence" value="ECO:0007669"/>
    <property type="project" value="InterPro"/>
</dbReference>
<dbReference type="PROSITE" id="PS00028">
    <property type="entry name" value="ZINC_FINGER_C2H2_1"/>
    <property type="match status" value="1"/>
</dbReference>
<organism evidence="4 5">
    <name type="scientific">Zostera marina</name>
    <name type="common">Eelgrass</name>
    <dbReference type="NCBI Taxonomy" id="29655"/>
    <lineage>
        <taxon>Eukaryota</taxon>
        <taxon>Viridiplantae</taxon>
        <taxon>Streptophyta</taxon>
        <taxon>Embryophyta</taxon>
        <taxon>Tracheophyta</taxon>
        <taxon>Spermatophyta</taxon>
        <taxon>Magnoliopsida</taxon>
        <taxon>Liliopsida</taxon>
        <taxon>Zosteraceae</taxon>
        <taxon>Zostera</taxon>
    </lineage>
</organism>
<proteinExistence type="predicted"/>
<evidence type="ECO:0000256" key="2">
    <source>
        <dbReference type="SAM" id="MobiDB-lite"/>
    </source>
</evidence>
<reference evidence="5" key="1">
    <citation type="journal article" date="2016" name="Nature">
        <title>The genome of the seagrass Zostera marina reveals angiosperm adaptation to the sea.</title>
        <authorList>
            <person name="Olsen J.L."/>
            <person name="Rouze P."/>
            <person name="Verhelst B."/>
            <person name="Lin Y.-C."/>
            <person name="Bayer T."/>
            <person name="Collen J."/>
            <person name="Dattolo E."/>
            <person name="De Paoli E."/>
            <person name="Dittami S."/>
            <person name="Maumus F."/>
            <person name="Michel G."/>
            <person name="Kersting A."/>
            <person name="Lauritano C."/>
            <person name="Lohaus R."/>
            <person name="Toepel M."/>
            <person name="Tonon T."/>
            <person name="Vanneste K."/>
            <person name="Amirebrahimi M."/>
            <person name="Brakel J."/>
            <person name="Bostroem C."/>
            <person name="Chovatia M."/>
            <person name="Grimwood J."/>
            <person name="Jenkins J.W."/>
            <person name="Jueterbock A."/>
            <person name="Mraz A."/>
            <person name="Stam W.T."/>
            <person name="Tice H."/>
            <person name="Bornberg-Bauer E."/>
            <person name="Green P.J."/>
            <person name="Pearson G.A."/>
            <person name="Procaccini G."/>
            <person name="Duarte C.M."/>
            <person name="Schmutz J."/>
            <person name="Reusch T.B.H."/>
            <person name="Van de Peer Y."/>
        </authorList>
    </citation>
    <scope>NUCLEOTIDE SEQUENCE [LARGE SCALE GENOMIC DNA]</scope>
    <source>
        <strain evidence="5">cv. Finnish</strain>
    </source>
</reference>
<dbReference type="InterPro" id="IPR013087">
    <property type="entry name" value="Znf_C2H2_type"/>
</dbReference>
<name>A0A0K9PKP6_ZOSMR</name>
<keyword evidence="1" id="KW-0479">Metal-binding</keyword>
<comment type="caution">
    <text evidence="4">The sequence shown here is derived from an EMBL/GenBank/DDBJ whole genome shotgun (WGS) entry which is preliminary data.</text>
</comment>
<dbReference type="InterPro" id="IPR044291">
    <property type="entry name" value="GIS/GIS2/ZFP8"/>
</dbReference>
<feature type="compositionally biased region" description="Low complexity" evidence="2">
    <location>
        <begin position="267"/>
        <end position="284"/>
    </location>
</feature>
<dbReference type="SUPFAM" id="SSF57667">
    <property type="entry name" value="beta-beta-alpha zinc fingers"/>
    <property type="match status" value="1"/>
</dbReference>
<evidence type="ECO:0000259" key="3">
    <source>
        <dbReference type="PROSITE" id="PS50157"/>
    </source>
</evidence>
<dbReference type="OMA" id="TMVHGST"/>
<sequence length="311" mass="34072">MAERETKDFISVQTFSQLPFIRRPPPTTVKEKKSSTRIRIFGIEVPQLEEVDVEVETDEVDSLASTSKKNAITEGSSPDGKESKGCTSTTTPPHVTGESSRKFECHYCCRNFPTSQALGGHQNAHKRERQHAKRAHLQSALAAAHNHHHNTMASMHGFVNYNRLPPSTPPSSLSSSHRFSIGHAIDYPLTTPSLHYPNSWRANLTGSGRSGNYIPPTPRIYGTPGSASQPINGNPVPGIWRVSVLQGRETQIPFHNPNHSTTAPFESGVSAAPTGSSSSSFSPVKQPRRITFEQNSSSEVKVDHLSLDLHL</sequence>
<dbReference type="Proteomes" id="UP000036987">
    <property type="component" value="Unassembled WGS sequence"/>
</dbReference>
<dbReference type="InterPro" id="IPR036236">
    <property type="entry name" value="Znf_C2H2_sf"/>
</dbReference>
<keyword evidence="1" id="KW-0862">Zinc</keyword>
<dbReference type="PANTHER" id="PTHR46547">
    <property type="entry name" value="ZINC FINGER PROTEIN GIS"/>
    <property type="match status" value="1"/>
</dbReference>
<keyword evidence="5" id="KW-1185">Reference proteome</keyword>
<dbReference type="OrthoDB" id="9442240at2759"/>
<feature type="region of interest" description="Disordered" evidence="2">
    <location>
        <begin position="59"/>
        <end position="99"/>
    </location>
</feature>
<evidence type="ECO:0000313" key="5">
    <source>
        <dbReference type="Proteomes" id="UP000036987"/>
    </source>
</evidence>
<dbReference type="EMBL" id="LFYR01000757">
    <property type="protein sequence ID" value="KMZ69603.1"/>
    <property type="molecule type" value="Genomic_DNA"/>
</dbReference>
<feature type="compositionally biased region" description="Polar residues" evidence="2">
    <location>
        <begin position="63"/>
        <end position="76"/>
    </location>
</feature>
<evidence type="ECO:0000256" key="1">
    <source>
        <dbReference type="PROSITE-ProRule" id="PRU00042"/>
    </source>
</evidence>
<dbReference type="PANTHER" id="PTHR46547:SF7">
    <property type="entry name" value="ZINC FINGER PROTEIN GIS"/>
    <property type="match status" value="1"/>
</dbReference>
<protein>
    <submittedName>
        <fullName evidence="4">Zinc finger protein</fullName>
    </submittedName>
</protein>
<evidence type="ECO:0000313" key="4">
    <source>
        <dbReference type="EMBL" id="KMZ69603.1"/>
    </source>
</evidence>
<dbReference type="PROSITE" id="PS50157">
    <property type="entry name" value="ZINC_FINGER_C2H2_2"/>
    <property type="match status" value="1"/>
</dbReference>
<dbReference type="GO" id="GO:0008270">
    <property type="term" value="F:zinc ion binding"/>
    <property type="evidence" value="ECO:0007669"/>
    <property type="project" value="UniProtKB-KW"/>
</dbReference>
<feature type="region of interest" description="Disordered" evidence="2">
    <location>
        <begin position="252"/>
        <end position="297"/>
    </location>
</feature>
<dbReference type="AlphaFoldDB" id="A0A0K9PKP6"/>